<feature type="non-terminal residue" evidence="1">
    <location>
        <position position="159"/>
    </location>
</feature>
<dbReference type="Proteomes" id="UP000789901">
    <property type="component" value="Unassembled WGS sequence"/>
</dbReference>
<evidence type="ECO:0000313" key="1">
    <source>
        <dbReference type="EMBL" id="CAG8830586.1"/>
    </source>
</evidence>
<dbReference type="EMBL" id="CAJVQB010042669">
    <property type="protein sequence ID" value="CAG8830586.1"/>
    <property type="molecule type" value="Genomic_DNA"/>
</dbReference>
<reference evidence="1 2" key="1">
    <citation type="submission" date="2021-06" db="EMBL/GenBank/DDBJ databases">
        <authorList>
            <person name="Kallberg Y."/>
            <person name="Tangrot J."/>
            <person name="Rosling A."/>
        </authorList>
    </citation>
    <scope>NUCLEOTIDE SEQUENCE [LARGE SCALE GENOMIC DNA]</scope>
    <source>
        <strain evidence="1 2">120-4 pot B 10/14</strain>
    </source>
</reference>
<keyword evidence="2" id="KW-1185">Reference proteome</keyword>
<comment type="caution">
    <text evidence="1">The sequence shown here is derived from an EMBL/GenBank/DDBJ whole genome shotgun (WGS) entry which is preliminary data.</text>
</comment>
<sequence>MLLLLSLQRTYTTQKMPTDLEIFPRRTQEIIREWANIVQTKHAITEDEEDEIYMGDPLLIIEWDDAGLQRRGIQRATIVNTIRGVQGCQPFPQNAQPPSNSIFYIVDTPNIQAQQIVLNICSMLRRTYGQRGVPTLGRMYSVVAERKGILRVGEIDDVF</sequence>
<evidence type="ECO:0000313" key="2">
    <source>
        <dbReference type="Proteomes" id="UP000789901"/>
    </source>
</evidence>
<name>A0ABN7WFH1_GIGMA</name>
<protein>
    <submittedName>
        <fullName evidence="1">43179_t:CDS:1</fullName>
    </submittedName>
</protein>
<accession>A0ABN7WFH1</accession>
<gene>
    <name evidence="1" type="ORF">GMARGA_LOCUS30374</name>
</gene>
<organism evidence="1 2">
    <name type="scientific">Gigaspora margarita</name>
    <dbReference type="NCBI Taxonomy" id="4874"/>
    <lineage>
        <taxon>Eukaryota</taxon>
        <taxon>Fungi</taxon>
        <taxon>Fungi incertae sedis</taxon>
        <taxon>Mucoromycota</taxon>
        <taxon>Glomeromycotina</taxon>
        <taxon>Glomeromycetes</taxon>
        <taxon>Diversisporales</taxon>
        <taxon>Gigasporaceae</taxon>
        <taxon>Gigaspora</taxon>
    </lineage>
</organism>
<proteinExistence type="predicted"/>